<name>A0ABP9ML93_9FLAO</name>
<evidence type="ECO:0000313" key="1">
    <source>
        <dbReference type="EMBL" id="GAA5097933.1"/>
    </source>
</evidence>
<protein>
    <recommendedName>
        <fullName evidence="3">tRNA modification GTPase</fullName>
    </recommendedName>
</protein>
<accession>A0ABP9ML93</accession>
<dbReference type="RefSeq" id="WP_345206680.1">
    <property type="nucleotide sequence ID" value="NZ_BAABHX010000006.1"/>
</dbReference>
<dbReference type="EMBL" id="BAABHX010000006">
    <property type="protein sequence ID" value="GAA5097933.1"/>
    <property type="molecule type" value="Genomic_DNA"/>
</dbReference>
<comment type="caution">
    <text evidence="1">The sequence shown here is derived from an EMBL/GenBank/DDBJ whole genome shotgun (WGS) entry which is preliminary data.</text>
</comment>
<reference evidence="2" key="1">
    <citation type="journal article" date="2019" name="Int. J. Syst. Evol. Microbiol.">
        <title>The Global Catalogue of Microorganisms (GCM) 10K type strain sequencing project: providing services to taxonomists for standard genome sequencing and annotation.</title>
        <authorList>
            <consortium name="The Broad Institute Genomics Platform"/>
            <consortium name="The Broad Institute Genome Sequencing Center for Infectious Disease"/>
            <person name="Wu L."/>
            <person name="Ma J."/>
        </authorList>
    </citation>
    <scope>NUCLEOTIDE SEQUENCE [LARGE SCALE GENOMIC DNA]</scope>
    <source>
        <strain evidence="2">JCM 18019</strain>
    </source>
</reference>
<evidence type="ECO:0008006" key="3">
    <source>
        <dbReference type="Google" id="ProtNLM"/>
    </source>
</evidence>
<organism evidence="1 2">
    <name type="scientific">Chryseobacterium ginsengisoli</name>
    <dbReference type="NCBI Taxonomy" id="363853"/>
    <lineage>
        <taxon>Bacteria</taxon>
        <taxon>Pseudomonadati</taxon>
        <taxon>Bacteroidota</taxon>
        <taxon>Flavobacteriia</taxon>
        <taxon>Flavobacteriales</taxon>
        <taxon>Weeksellaceae</taxon>
        <taxon>Chryseobacterium group</taxon>
        <taxon>Chryseobacterium</taxon>
    </lineage>
</organism>
<sequence>MKKIILLTGIISACFFNAQIKFEKGYFIDNSGQRNEVLIKNLDWKNNPTEFEYKTNESSSINKENIKNIQEFGIDNERKYIRKTVMVDQSVEILDKISQERAPDLKEETVFLKSLVEGKASLYYYENRNIQKFFFSVDNSEIKPLIYKPFYLNNTQISYNEDYKNQLIENLTCGIDNKNIKKIKYQPNDLSKAFMNYNMCSNSTNTVNYNQISEKKDLFNLNIRPGVNFSSFKTTFASYYNVADEVTKFDREAAFRIGLEAEFLLPFNKNKWAIFAEPTYQYYKTEKESIAYAGQFFEAKSTRNVDYKSIEVPFGIRHYFFLNDKSKIFLNVAYVFDFQLNSNIQYDYQTLKINSGNNFAFGIGYKYNDKFSAEFRATTNRNLLQNYNNWTSNYQTMSLLLGYTLF</sequence>
<evidence type="ECO:0000313" key="2">
    <source>
        <dbReference type="Proteomes" id="UP001500353"/>
    </source>
</evidence>
<gene>
    <name evidence="1" type="ORF">GCM10023210_33490</name>
</gene>
<dbReference type="Proteomes" id="UP001500353">
    <property type="component" value="Unassembled WGS sequence"/>
</dbReference>
<keyword evidence="2" id="KW-1185">Reference proteome</keyword>
<proteinExistence type="predicted"/>